<dbReference type="PROSITE" id="PS00615">
    <property type="entry name" value="C_TYPE_LECTIN_1"/>
    <property type="match status" value="1"/>
</dbReference>
<dbReference type="CDD" id="cd00037">
    <property type="entry name" value="CLECT"/>
    <property type="match status" value="1"/>
</dbReference>
<dbReference type="FunCoup" id="B3SC55">
    <property type="interactions" value="150"/>
</dbReference>
<evidence type="ECO:0000256" key="2">
    <source>
        <dbReference type="SAM" id="SignalP"/>
    </source>
</evidence>
<feature type="chain" id="PRO_5002798568" description="C-type lectin domain-containing protein" evidence="2">
    <location>
        <begin position="23"/>
        <end position="187"/>
    </location>
</feature>
<name>B3SC55_TRIAD</name>
<dbReference type="Proteomes" id="UP000009022">
    <property type="component" value="Unassembled WGS sequence"/>
</dbReference>
<dbReference type="GO" id="GO:0009897">
    <property type="term" value="C:external side of plasma membrane"/>
    <property type="evidence" value="ECO:0000318"/>
    <property type="project" value="GO_Central"/>
</dbReference>
<dbReference type="InterPro" id="IPR050111">
    <property type="entry name" value="C-type_lectin/snaclec_domain"/>
</dbReference>
<dbReference type="RefSeq" id="XP_002117815.1">
    <property type="nucleotide sequence ID" value="XM_002117779.1"/>
</dbReference>
<dbReference type="Gene3D" id="3.10.100.10">
    <property type="entry name" value="Mannose-Binding Protein A, subunit A"/>
    <property type="match status" value="1"/>
</dbReference>
<proteinExistence type="predicted"/>
<dbReference type="KEGG" id="tad:TRIADDRAFT_61845"/>
<dbReference type="OrthoDB" id="441660at2759"/>
<dbReference type="GO" id="GO:0038187">
    <property type="term" value="F:pattern recognition receptor activity"/>
    <property type="evidence" value="ECO:0000318"/>
    <property type="project" value="GO_Central"/>
</dbReference>
<dbReference type="EMBL" id="DS985268">
    <property type="protein sequence ID" value="EDV19658.1"/>
    <property type="molecule type" value="Genomic_DNA"/>
</dbReference>
<dbReference type="SMART" id="SM00034">
    <property type="entry name" value="CLECT"/>
    <property type="match status" value="1"/>
</dbReference>
<dbReference type="PROSITE" id="PS50041">
    <property type="entry name" value="C_TYPE_LECTIN_2"/>
    <property type="match status" value="1"/>
</dbReference>
<dbReference type="PANTHER" id="PTHR22803">
    <property type="entry name" value="MANNOSE, PHOSPHOLIPASE, LECTIN RECEPTOR RELATED"/>
    <property type="match status" value="1"/>
</dbReference>
<dbReference type="GO" id="GO:0006955">
    <property type="term" value="P:immune response"/>
    <property type="evidence" value="ECO:0000318"/>
    <property type="project" value="GO_Central"/>
</dbReference>
<dbReference type="Pfam" id="PF00059">
    <property type="entry name" value="Lectin_C"/>
    <property type="match status" value="1"/>
</dbReference>
<organism evidence="4 5">
    <name type="scientific">Trichoplax adhaerens</name>
    <name type="common">Trichoplax reptans</name>
    <dbReference type="NCBI Taxonomy" id="10228"/>
    <lineage>
        <taxon>Eukaryota</taxon>
        <taxon>Metazoa</taxon>
        <taxon>Placozoa</taxon>
        <taxon>Uniplacotomia</taxon>
        <taxon>Trichoplacea</taxon>
        <taxon>Trichoplacidae</taxon>
        <taxon>Trichoplax</taxon>
    </lineage>
</organism>
<accession>B3SC55</accession>
<dbReference type="AlphaFoldDB" id="B3SC55"/>
<keyword evidence="5" id="KW-1185">Reference proteome</keyword>
<feature type="signal peptide" evidence="2">
    <location>
        <begin position="1"/>
        <end position="22"/>
    </location>
</feature>
<dbReference type="PhylomeDB" id="B3SC55"/>
<dbReference type="InterPro" id="IPR018378">
    <property type="entry name" value="C-type_lectin_CS"/>
</dbReference>
<keyword evidence="1" id="KW-1015">Disulfide bond</keyword>
<dbReference type="CTD" id="6759070"/>
<dbReference type="GeneID" id="6759070"/>
<keyword evidence="2" id="KW-0732">Signal</keyword>
<dbReference type="InterPro" id="IPR001304">
    <property type="entry name" value="C-type_lectin-like"/>
</dbReference>
<feature type="domain" description="C-type lectin" evidence="3">
    <location>
        <begin position="41"/>
        <end position="161"/>
    </location>
</feature>
<dbReference type="InParanoid" id="B3SC55"/>
<dbReference type="OMA" id="ANFICEM"/>
<dbReference type="InterPro" id="IPR016187">
    <property type="entry name" value="CTDL_fold"/>
</dbReference>
<dbReference type="HOGENOM" id="CLU_106894_0_0_1"/>
<evidence type="ECO:0000313" key="4">
    <source>
        <dbReference type="EMBL" id="EDV19658.1"/>
    </source>
</evidence>
<evidence type="ECO:0000259" key="3">
    <source>
        <dbReference type="PROSITE" id="PS50041"/>
    </source>
</evidence>
<dbReference type="GO" id="GO:0030246">
    <property type="term" value="F:carbohydrate binding"/>
    <property type="evidence" value="ECO:0000318"/>
    <property type="project" value="GO_Central"/>
</dbReference>
<gene>
    <name evidence="4" type="ORF">TRIADDRAFT_61845</name>
</gene>
<reference evidence="4 5" key="1">
    <citation type="journal article" date="2008" name="Nature">
        <title>The Trichoplax genome and the nature of placozoans.</title>
        <authorList>
            <person name="Srivastava M."/>
            <person name="Begovic E."/>
            <person name="Chapman J."/>
            <person name="Putnam N.H."/>
            <person name="Hellsten U."/>
            <person name="Kawashima T."/>
            <person name="Kuo A."/>
            <person name="Mitros T."/>
            <person name="Salamov A."/>
            <person name="Carpenter M.L."/>
            <person name="Signorovitch A.Y."/>
            <person name="Moreno M.A."/>
            <person name="Kamm K."/>
            <person name="Grimwood J."/>
            <person name="Schmutz J."/>
            <person name="Shapiro H."/>
            <person name="Grigoriev I.V."/>
            <person name="Buss L.W."/>
            <person name="Schierwater B."/>
            <person name="Dellaporta S.L."/>
            <person name="Rokhsar D.S."/>
        </authorList>
    </citation>
    <scope>NUCLEOTIDE SEQUENCE [LARGE SCALE GENOMIC DNA]</scope>
    <source>
        <strain evidence="4 5">Grell-BS-1999</strain>
    </source>
</reference>
<protein>
    <recommendedName>
        <fullName evidence="3">C-type lectin domain-containing protein</fullName>
    </recommendedName>
</protein>
<evidence type="ECO:0000256" key="1">
    <source>
        <dbReference type="ARBA" id="ARBA00023157"/>
    </source>
</evidence>
<dbReference type="InterPro" id="IPR016186">
    <property type="entry name" value="C-type_lectin-like/link_sf"/>
</dbReference>
<sequence>MALVHATVKFLLFIWAPMVFHGRLVASDAVNGTCDPGWLQFRDKCISFSSKMNYENALKYCQNIKSSLMEIDSVEKESFVASSVPDSSNVYWLGLIDLVGNDSINDHVWVQSNRSVIATGYQNWGLSNPGKASQRCVVLRNSPPYQWYDRSCDDTYYAICEKNSVKDIVASSTVGYPMSSTAGRNFV</sequence>
<evidence type="ECO:0000313" key="5">
    <source>
        <dbReference type="Proteomes" id="UP000009022"/>
    </source>
</evidence>
<dbReference type="SUPFAM" id="SSF56436">
    <property type="entry name" value="C-type lectin-like"/>
    <property type="match status" value="1"/>
</dbReference>